<keyword evidence="1" id="KW-0560">Oxidoreductase</keyword>
<dbReference type="CDD" id="cd19094">
    <property type="entry name" value="AKR_Tas-like"/>
    <property type="match status" value="1"/>
</dbReference>
<dbReference type="InterPro" id="IPR023210">
    <property type="entry name" value="NADP_OxRdtase_dom"/>
</dbReference>
<evidence type="ECO:0000256" key="1">
    <source>
        <dbReference type="ARBA" id="ARBA00023002"/>
    </source>
</evidence>
<name>A0ABD3SBH6_9STRA</name>
<dbReference type="PANTHER" id="PTHR43364">
    <property type="entry name" value="NADH-SPECIFIC METHYLGLYOXAL REDUCTASE-RELATED"/>
    <property type="match status" value="1"/>
</dbReference>
<gene>
    <name evidence="4" type="ORF">ACHAXA_008422</name>
</gene>
<keyword evidence="2" id="KW-0472">Membrane</keyword>
<dbReference type="Pfam" id="PF00248">
    <property type="entry name" value="Aldo_ket_red"/>
    <property type="match status" value="1"/>
</dbReference>
<keyword evidence="2" id="KW-0812">Transmembrane</keyword>
<keyword evidence="5" id="KW-1185">Reference proteome</keyword>
<evidence type="ECO:0000313" key="5">
    <source>
        <dbReference type="Proteomes" id="UP001530377"/>
    </source>
</evidence>
<feature type="domain" description="NADP-dependent oxidoreductase" evidence="3">
    <location>
        <begin position="79"/>
        <end position="413"/>
    </location>
</feature>
<dbReference type="PANTHER" id="PTHR43364:SF4">
    <property type="entry name" value="NAD(P)-LINKED OXIDOREDUCTASE SUPERFAMILY PROTEIN"/>
    <property type="match status" value="1"/>
</dbReference>
<protein>
    <recommendedName>
        <fullName evidence="3">NADP-dependent oxidoreductase domain-containing protein</fullName>
    </recommendedName>
</protein>
<dbReference type="InterPro" id="IPR050523">
    <property type="entry name" value="AKR_Detox_Biosynth"/>
</dbReference>
<dbReference type="Gene3D" id="3.20.20.100">
    <property type="entry name" value="NADP-dependent oxidoreductase domain"/>
    <property type="match status" value="1"/>
</dbReference>
<evidence type="ECO:0000259" key="3">
    <source>
        <dbReference type="Pfam" id="PF00248"/>
    </source>
</evidence>
<dbReference type="InterPro" id="IPR036812">
    <property type="entry name" value="NAD(P)_OxRdtase_dom_sf"/>
</dbReference>
<accession>A0ABD3SBH6</accession>
<organism evidence="4 5">
    <name type="scientific">Cyclostephanos tholiformis</name>
    <dbReference type="NCBI Taxonomy" id="382380"/>
    <lineage>
        <taxon>Eukaryota</taxon>
        <taxon>Sar</taxon>
        <taxon>Stramenopiles</taxon>
        <taxon>Ochrophyta</taxon>
        <taxon>Bacillariophyta</taxon>
        <taxon>Coscinodiscophyceae</taxon>
        <taxon>Thalassiosirophycidae</taxon>
        <taxon>Stephanodiscales</taxon>
        <taxon>Stephanodiscaceae</taxon>
        <taxon>Cyclostephanos</taxon>
    </lineage>
</organism>
<dbReference type="SUPFAM" id="SSF51430">
    <property type="entry name" value="NAD(P)-linked oxidoreductase"/>
    <property type="match status" value="1"/>
</dbReference>
<dbReference type="AlphaFoldDB" id="A0ABD3SBH6"/>
<feature type="transmembrane region" description="Helical" evidence="2">
    <location>
        <begin position="20"/>
        <end position="45"/>
    </location>
</feature>
<sequence>MPANDREKSIRQAAAASSRVVFPTHMAIVVGVGVVVYISSIVVSVTSYSGSIARNAPVPGLRHGMDYCKLGTSDLEVSKICMGTMTYGKQNTIEEGVELLNRAFDDYGLNFIDTAEIYPTPPSEETLGMTDMAISAFLRGGNRRREDVILATKVAGPGVNWLPRKHANTPSRLTEEQILHSVDESLVRLGTDYVDLLQLHWPDRYTGGLFGQPDFSPAKVRQDAVSFEETLGALQRLISSGKVRYVGVSNETPYGVCTYVDMANNHPDKYPRIVSIQNSYSLVVRKDYEAGLAEACHHHRVGLLPYSPLAGGSLTNKYADKDNIPPGSRYSNYPGYMARYYGSMNEEAVGEYAKLAKKRGLTPSQLALSWCYHREHVTSTIIGATSMMQLSEDIEAYDLKLDEETMKEIDGVYRRYTDPTKYA</sequence>
<dbReference type="InterPro" id="IPR020471">
    <property type="entry name" value="AKR"/>
</dbReference>
<dbReference type="PRINTS" id="PR00069">
    <property type="entry name" value="ALDKETRDTASE"/>
</dbReference>
<proteinExistence type="predicted"/>
<evidence type="ECO:0000256" key="2">
    <source>
        <dbReference type="SAM" id="Phobius"/>
    </source>
</evidence>
<dbReference type="GO" id="GO:0016491">
    <property type="term" value="F:oxidoreductase activity"/>
    <property type="evidence" value="ECO:0007669"/>
    <property type="project" value="UniProtKB-KW"/>
</dbReference>
<dbReference type="EMBL" id="JALLPB020000080">
    <property type="protein sequence ID" value="KAL3821888.1"/>
    <property type="molecule type" value="Genomic_DNA"/>
</dbReference>
<reference evidence="4 5" key="1">
    <citation type="submission" date="2024-10" db="EMBL/GenBank/DDBJ databases">
        <title>Updated reference genomes for cyclostephanoid diatoms.</title>
        <authorList>
            <person name="Roberts W.R."/>
            <person name="Alverson A.J."/>
        </authorList>
    </citation>
    <scope>NUCLEOTIDE SEQUENCE [LARGE SCALE GENOMIC DNA]</scope>
    <source>
        <strain evidence="4 5">AJA228-03</strain>
    </source>
</reference>
<evidence type="ECO:0000313" key="4">
    <source>
        <dbReference type="EMBL" id="KAL3821888.1"/>
    </source>
</evidence>
<dbReference type="Proteomes" id="UP001530377">
    <property type="component" value="Unassembled WGS sequence"/>
</dbReference>
<keyword evidence="2" id="KW-1133">Transmembrane helix</keyword>
<comment type="caution">
    <text evidence="4">The sequence shown here is derived from an EMBL/GenBank/DDBJ whole genome shotgun (WGS) entry which is preliminary data.</text>
</comment>